<proteinExistence type="predicted"/>
<feature type="compositionally biased region" description="Basic and acidic residues" evidence="1">
    <location>
        <begin position="143"/>
        <end position="173"/>
    </location>
</feature>
<sequence>MAEVKPNREEMYRVFQLLWFTKEEINFVALKEEVIIVKFGCLEDRSRILSLMPWLFDNCLFSLLPFIKGKEIDSYEFNQYFFWLRIYNVTLEYMNHQTTMEVGKAIGELVAIDWKDRDGSLTEFIRGTRRNGVETVTTNILLNEDREDSKTDTRDDSGQQTQKGKEKGGKEESISTSPLEKRHHKSMRDGMGLFRSKRKRQRGPNGENTNESPSKIARRRFMDNVSPFKAVVGDQPYCPLNLWKHRGILR</sequence>
<dbReference type="OrthoDB" id="994204at2759"/>
<evidence type="ECO:0000313" key="3">
    <source>
        <dbReference type="Proteomes" id="UP000828251"/>
    </source>
</evidence>
<organism evidence="2 3">
    <name type="scientific">Gossypium stocksii</name>
    <dbReference type="NCBI Taxonomy" id="47602"/>
    <lineage>
        <taxon>Eukaryota</taxon>
        <taxon>Viridiplantae</taxon>
        <taxon>Streptophyta</taxon>
        <taxon>Embryophyta</taxon>
        <taxon>Tracheophyta</taxon>
        <taxon>Spermatophyta</taxon>
        <taxon>Magnoliopsida</taxon>
        <taxon>eudicotyledons</taxon>
        <taxon>Gunneridae</taxon>
        <taxon>Pentapetalae</taxon>
        <taxon>rosids</taxon>
        <taxon>malvids</taxon>
        <taxon>Malvales</taxon>
        <taxon>Malvaceae</taxon>
        <taxon>Malvoideae</taxon>
        <taxon>Gossypium</taxon>
    </lineage>
</organism>
<protein>
    <recommendedName>
        <fullName evidence="4">DUF4283 domain-containing protein</fullName>
    </recommendedName>
</protein>
<dbReference type="Proteomes" id="UP000828251">
    <property type="component" value="Unassembled WGS sequence"/>
</dbReference>
<evidence type="ECO:0000313" key="2">
    <source>
        <dbReference type="EMBL" id="KAH1091316.1"/>
    </source>
</evidence>
<dbReference type="EMBL" id="JAIQCV010000006">
    <property type="protein sequence ID" value="KAH1091316.1"/>
    <property type="molecule type" value="Genomic_DNA"/>
</dbReference>
<evidence type="ECO:0008006" key="4">
    <source>
        <dbReference type="Google" id="ProtNLM"/>
    </source>
</evidence>
<reference evidence="2 3" key="1">
    <citation type="journal article" date="2021" name="Plant Biotechnol. J.">
        <title>Multi-omics assisted identification of the key and species-specific regulatory components of drought-tolerant mechanisms in Gossypium stocksii.</title>
        <authorList>
            <person name="Yu D."/>
            <person name="Ke L."/>
            <person name="Zhang D."/>
            <person name="Wu Y."/>
            <person name="Sun Y."/>
            <person name="Mei J."/>
            <person name="Sun J."/>
            <person name="Sun Y."/>
        </authorList>
    </citation>
    <scope>NUCLEOTIDE SEQUENCE [LARGE SCALE GENOMIC DNA]</scope>
    <source>
        <strain evidence="3">cv. E1</strain>
        <tissue evidence="2">Leaf</tissue>
    </source>
</reference>
<comment type="caution">
    <text evidence="2">The sequence shown here is derived from an EMBL/GenBank/DDBJ whole genome shotgun (WGS) entry which is preliminary data.</text>
</comment>
<feature type="region of interest" description="Disordered" evidence="1">
    <location>
        <begin position="137"/>
        <end position="216"/>
    </location>
</feature>
<accession>A0A9D4A7C7</accession>
<dbReference type="AlphaFoldDB" id="A0A9D4A7C7"/>
<keyword evidence="3" id="KW-1185">Reference proteome</keyword>
<evidence type="ECO:0000256" key="1">
    <source>
        <dbReference type="SAM" id="MobiDB-lite"/>
    </source>
</evidence>
<name>A0A9D4A7C7_9ROSI</name>
<gene>
    <name evidence="2" type="ORF">J1N35_018573</name>
</gene>